<dbReference type="GO" id="GO:0016616">
    <property type="term" value="F:oxidoreductase activity, acting on the CH-OH group of donors, NAD or NADP as acceptor"/>
    <property type="evidence" value="ECO:0007669"/>
    <property type="project" value="TreeGrafter"/>
</dbReference>
<dbReference type="InterPro" id="IPR020904">
    <property type="entry name" value="Sc_DH/Rdtase_CS"/>
</dbReference>
<dbReference type="Pfam" id="PF00106">
    <property type="entry name" value="adh_short"/>
    <property type="match status" value="1"/>
</dbReference>
<comment type="similarity">
    <text evidence="1">Belongs to the short-chain dehydrogenases/reductases (SDR) family.</text>
</comment>
<dbReference type="GeneID" id="85310388"/>
<name>A0AAJ0C7B6_9PEZI</name>
<reference evidence="5" key="1">
    <citation type="submission" date="2023-06" db="EMBL/GenBank/DDBJ databases">
        <title>Genome-scale phylogeny and comparative genomics of the fungal order Sordariales.</title>
        <authorList>
            <consortium name="Lawrence Berkeley National Laboratory"/>
            <person name="Hensen N."/>
            <person name="Bonometti L."/>
            <person name="Westerberg I."/>
            <person name="Brannstrom I.O."/>
            <person name="Guillou S."/>
            <person name="Cros-Aarteil S."/>
            <person name="Calhoun S."/>
            <person name="Haridas S."/>
            <person name="Kuo A."/>
            <person name="Mondo S."/>
            <person name="Pangilinan J."/>
            <person name="Riley R."/>
            <person name="Labutti K."/>
            <person name="Andreopoulos B."/>
            <person name="Lipzen A."/>
            <person name="Chen C."/>
            <person name="Yanf M."/>
            <person name="Daum C."/>
            <person name="Ng V."/>
            <person name="Clum A."/>
            <person name="Steindorff A."/>
            <person name="Ohm R."/>
            <person name="Martin F."/>
            <person name="Silar P."/>
            <person name="Natvig D."/>
            <person name="Lalanne C."/>
            <person name="Gautier V."/>
            <person name="Ament-Velasquez S.L."/>
            <person name="Kruys A."/>
            <person name="Hutchinson M.I."/>
            <person name="Powell A.J."/>
            <person name="Barry K."/>
            <person name="Miller A.N."/>
            <person name="Grigoriev I.V."/>
            <person name="Debuchy R."/>
            <person name="Gladieux P."/>
            <person name="Thoren M.H."/>
            <person name="Johannesson H."/>
        </authorList>
    </citation>
    <scope>NUCLEOTIDE SEQUENCE</scope>
    <source>
        <strain evidence="5">8032-3</strain>
    </source>
</reference>
<evidence type="ECO:0000256" key="4">
    <source>
        <dbReference type="SAM" id="MobiDB-lite"/>
    </source>
</evidence>
<evidence type="ECO:0000256" key="3">
    <source>
        <dbReference type="ARBA" id="ARBA00023002"/>
    </source>
</evidence>
<dbReference type="InterPro" id="IPR002347">
    <property type="entry name" value="SDR_fam"/>
</dbReference>
<comment type="caution">
    <text evidence="5">The sequence shown here is derived from an EMBL/GenBank/DDBJ whole genome shotgun (WGS) entry which is preliminary data.</text>
</comment>
<evidence type="ECO:0000256" key="1">
    <source>
        <dbReference type="ARBA" id="ARBA00006484"/>
    </source>
</evidence>
<dbReference type="Gene3D" id="3.40.50.720">
    <property type="entry name" value="NAD(P)-binding Rossmann-like Domain"/>
    <property type="match status" value="1"/>
</dbReference>
<dbReference type="Proteomes" id="UP001244011">
    <property type="component" value="Unassembled WGS sequence"/>
</dbReference>
<evidence type="ECO:0000256" key="2">
    <source>
        <dbReference type="ARBA" id="ARBA00022857"/>
    </source>
</evidence>
<dbReference type="GO" id="GO:0005737">
    <property type="term" value="C:cytoplasm"/>
    <property type="evidence" value="ECO:0007669"/>
    <property type="project" value="TreeGrafter"/>
</dbReference>
<keyword evidence="2" id="KW-0521">NADP</keyword>
<organism evidence="5 6">
    <name type="scientific">Phialemonium atrogriseum</name>
    <dbReference type="NCBI Taxonomy" id="1093897"/>
    <lineage>
        <taxon>Eukaryota</taxon>
        <taxon>Fungi</taxon>
        <taxon>Dikarya</taxon>
        <taxon>Ascomycota</taxon>
        <taxon>Pezizomycotina</taxon>
        <taxon>Sordariomycetes</taxon>
        <taxon>Sordariomycetidae</taxon>
        <taxon>Cephalothecales</taxon>
        <taxon>Cephalothecaceae</taxon>
        <taxon>Phialemonium</taxon>
    </lineage>
</organism>
<evidence type="ECO:0000313" key="5">
    <source>
        <dbReference type="EMBL" id="KAK1770062.1"/>
    </source>
</evidence>
<dbReference type="PANTHER" id="PTHR44229">
    <property type="entry name" value="15-HYDROXYPROSTAGLANDIN DEHYDROGENASE [NAD(+)]"/>
    <property type="match status" value="1"/>
</dbReference>
<accession>A0AAJ0C7B6</accession>
<feature type="region of interest" description="Disordered" evidence="4">
    <location>
        <begin position="280"/>
        <end position="300"/>
    </location>
</feature>
<gene>
    <name evidence="5" type="ORF">QBC33DRAFT_530033</name>
</gene>
<dbReference type="AlphaFoldDB" id="A0AAJ0C7B6"/>
<dbReference type="InterPro" id="IPR036291">
    <property type="entry name" value="NAD(P)-bd_dom_sf"/>
</dbReference>
<protein>
    <submittedName>
        <fullName evidence="5">3-beta-hydroxysteroid dehydrogenase</fullName>
    </submittedName>
</protein>
<sequence length="300" mass="32438">MGRVALITGSASGIGLAVAKHLAIEKEGWKVVLLDSNGEAGAAAAASIPDAVFVEVDVTSWSSLSRAFDETFAMFGGIDFVYANAGIFERGNFYEDLTAGTRSDKRMPPPPPPNLLVLEVNLKAIIMTSYLAQHYFRLSPHKGKDAALVMTSSVCGLYPSQYTPIYAATKAGVVNFMRSIAPPFYTSDGIRVYAICPGSVRTDFLNDQEWAMFPAELFTPMSTVATTVAMLLEGGDMTDAWGRKVVAGQDYGLAVEINRTNIYFRDPPEYCDDAMKATMEGSKMESQAERLSTNSKRGGS</sequence>
<dbReference type="PANTHER" id="PTHR44229:SF4">
    <property type="entry name" value="15-HYDROXYPROSTAGLANDIN DEHYDROGENASE [NAD(+)]"/>
    <property type="match status" value="1"/>
</dbReference>
<keyword evidence="3" id="KW-0560">Oxidoreductase</keyword>
<dbReference type="PROSITE" id="PS00061">
    <property type="entry name" value="ADH_SHORT"/>
    <property type="match status" value="1"/>
</dbReference>
<dbReference type="EMBL" id="MU839001">
    <property type="protein sequence ID" value="KAK1770062.1"/>
    <property type="molecule type" value="Genomic_DNA"/>
</dbReference>
<dbReference type="RefSeq" id="XP_060286275.1">
    <property type="nucleotide sequence ID" value="XM_060427201.1"/>
</dbReference>
<evidence type="ECO:0000313" key="6">
    <source>
        <dbReference type="Proteomes" id="UP001244011"/>
    </source>
</evidence>
<proteinExistence type="inferred from homology"/>
<keyword evidence="6" id="KW-1185">Reference proteome</keyword>
<dbReference type="SUPFAM" id="SSF51735">
    <property type="entry name" value="NAD(P)-binding Rossmann-fold domains"/>
    <property type="match status" value="1"/>
</dbReference>
<feature type="compositionally biased region" description="Polar residues" evidence="4">
    <location>
        <begin position="289"/>
        <end position="300"/>
    </location>
</feature>
<dbReference type="PRINTS" id="PR00081">
    <property type="entry name" value="GDHRDH"/>
</dbReference>